<protein>
    <recommendedName>
        <fullName evidence="3">PEP-CTERM protein-sorting domain-containing protein</fullName>
    </recommendedName>
</protein>
<dbReference type="AlphaFoldDB" id="A0A517MUR3"/>
<evidence type="ECO:0000313" key="1">
    <source>
        <dbReference type="EMBL" id="QDS98609.1"/>
    </source>
</evidence>
<sequence>MPFIRLLVPGLSLALLLAIAGMNVREAHGVIAPSTFASGLQVQGEDPGTEFDDWAGIPIAYTDNGGVADNPGGFPDLDTVQIANDDNNLYIRVTLLNTTSASLATMNLAFDLDNDLATGNDIFDLGAIGSELGYQTDFPFVQDITNFNTGVDGVVDFGGDFIGLGVTFPFFDESGPPTGTQMEWAIPRSLAIGPDAPGTPVFTGDTFTLMTYTDVGAGDILNNGTTFEFESLVYTFAENPNPGTPGDFNSDEVVDGADYLEWQQDFGNPYDADDLTDWQDHYGTGSIPSISAVPEASSIALAMVGLLTSALRRRR</sequence>
<organism evidence="1 2">
    <name type="scientific">Adhaeretor mobilis</name>
    <dbReference type="NCBI Taxonomy" id="1930276"/>
    <lineage>
        <taxon>Bacteria</taxon>
        <taxon>Pseudomonadati</taxon>
        <taxon>Planctomycetota</taxon>
        <taxon>Planctomycetia</taxon>
        <taxon>Pirellulales</taxon>
        <taxon>Lacipirellulaceae</taxon>
        <taxon>Adhaeretor</taxon>
    </lineage>
</organism>
<accession>A0A517MUR3</accession>
<evidence type="ECO:0008006" key="3">
    <source>
        <dbReference type="Google" id="ProtNLM"/>
    </source>
</evidence>
<dbReference type="KEGG" id="amob:HG15A2_18900"/>
<dbReference type="EMBL" id="CP036263">
    <property type="protein sequence ID" value="QDS98609.1"/>
    <property type="molecule type" value="Genomic_DNA"/>
</dbReference>
<dbReference type="Proteomes" id="UP000319852">
    <property type="component" value="Chromosome"/>
</dbReference>
<gene>
    <name evidence="1" type="ORF">HG15A2_18900</name>
</gene>
<name>A0A517MUR3_9BACT</name>
<evidence type="ECO:0000313" key="2">
    <source>
        <dbReference type="Proteomes" id="UP000319852"/>
    </source>
</evidence>
<proteinExistence type="predicted"/>
<dbReference type="RefSeq" id="WP_145059817.1">
    <property type="nucleotide sequence ID" value="NZ_CP036263.1"/>
</dbReference>
<dbReference type="OrthoDB" id="263773at2"/>
<reference evidence="1 2" key="1">
    <citation type="submission" date="2019-02" db="EMBL/GenBank/DDBJ databases">
        <title>Deep-cultivation of Planctomycetes and their phenomic and genomic characterization uncovers novel biology.</title>
        <authorList>
            <person name="Wiegand S."/>
            <person name="Jogler M."/>
            <person name="Boedeker C."/>
            <person name="Pinto D."/>
            <person name="Vollmers J."/>
            <person name="Rivas-Marin E."/>
            <person name="Kohn T."/>
            <person name="Peeters S.H."/>
            <person name="Heuer A."/>
            <person name="Rast P."/>
            <person name="Oberbeckmann S."/>
            <person name="Bunk B."/>
            <person name="Jeske O."/>
            <person name="Meyerdierks A."/>
            <person name="Storesund J.E."/>
            <person name="Kallscheuer N."/>
            <person name="Luecker S."/>
            <person name="Lage O.M."/>
            <person name="Pohl T."/>
            <person name="Merkel B.J."/>
            <person name="Hornburger P."/>
            <person name="Mueller R.-W."/>
            <person name="Bruemmer F."/>
            <person name="Labrenz M."/>
            <person name="Spormann A.M."/>
            <person name="Op den Camp H."/>
            <person name="Overmann J."/>
            <person name="Amann R."/>
            <person name="Jetten M.S.M."/>
            <person name="Mascher T."/>
            <person name="Medema M.H."/>
            <person name="Devos D.P."/>
            <person name="Kaster A.-K."/>
            <person name="Ovreas L."/>
            <person name="Rohde M."/>
            <person name="Galperin M.Y."/>
            <person name="Jogler C."/>
        </authorList>
    </citation>
    <scope>NUCLEOTIDE SEQUENCE [LARGE SCALE GENOMIC DNA]</scope>
    <source>
        <strain evidence="1 2">HG15A2</strain>
    </source>
</reference>
<keyword evidence="2" id="KW-1185">Reference proteome</keyword>